<reference evidence="3 4" key="1">
    <citation type="submission" date="2018-09" db="EMBL/GenBank/DDBJ databases">
        <title>A high-quality reference genome of wild soybean provides a powerful tool to mine soybean genomes.</title>
        <authorList>
            <person name="Xie M."/>
            <person name="Chung C.Y.L."/>
            <person name="Li M.-W."/>
            <person name="Wong F.-L."/>
            <person name="Chan T.-F."/>
            <person name="Lam H.-M."/>
        </authorList>
    </citation>
    <scope>NUCLEOTIDE SEQUENCE [LARGE SCALE GENOMIC DNA]</scope>
    <source>
        <strain evidence="4">cv. W05</strain>
        <tissue evidence="3">Hypocotyl of etiolated seedlings</tissue>
    </source>
</reference>
<dbReference type="InterPro" id="IPR046848">
    <property type="entry name" value="E_motif"/>
</dbReference>
<keyword evidence="4" id="KW-1185">Reference proteome</keyword>
<dbReference type="GO" id="GO:0099402">
    <property type="term" value="P:plant organ development"/>
    <property type="evidence" value="ECO:0007669"/>
    <property type="project" value="UniProtKB-ARBA"/>
</dbReference>
<evidence type="ECO:0000313" key="3">
    <source>
        <dbReference type="EMBL" id="RZB73999.1"/>
    </source>
</evidence>
<accession>A0A445HK08</accession>
<dbReference type="Pfam" id="PF13041">
    <property type="entry name" value="PPR_2"/>
    <property type="match status" value="1"/>
</dbReference>
<evidence type="ECO:0000313" key="4">
    <source>
        <dbReference type="Proteomes" id="UP000289340"/>
    </source>
</evidence>
<dbReference type="AlphaFoldDB" id="A0A445HK08"/>
<dbReference type="FunFam" id="1.25.40.10:FF:000158">
    <property type="entry name" value="pentatricopeptide repeat-containing protein At2g33680"/>
    <property type="match status" value="1"/>
</dbReference>
<dbReference type="NCBIfam" id="TIGR00756">
    <property type="entry name" value="PPR"/>
    <property type="match status" value="2"/>
</dbReference>
<dbReference type="PROSITE" id="PS51375">
    <property type="entry name" value="PPR"/>
    <property type="match status" value="1"/>
</dbReference>
<keyword evidence="1" id="KW-0677">Repeat</keyword>
<evidence type="ECO:0000256" key="1">
    <source>
        <dbReference type="ARBA" id="ARBA00022737"/>
    </source>
</evidence>
<name>A0A445HK08_GLYSO</name>
<dbReference type="Gene3D" id="1.25.40.10">
    <property type="entry name" value="Tetratricopeptide repeat domain"/>
    <property type="match status" value="1"/>
</dbReference>
<proteinExistence type="predicted"/>
<dbReference type="GO" id="GO:0009451">
    <property type="term" value="P:RNA modification"/>
    <property type="evidence" value="ECO:0007669"/>
    <property type="project" value="InterPro"/>
</dbReference>
<comment type="caution">
    <text evidence="3">The sequence shown here is derived from an EMBL/GenBank/DDBJ whole genome shotgun (WGS) entry which is preliminary data.</text>
</comment>
<protein>
    <submittedName>
        <fullName evidence="3">Pentatricopeptide repeat-containing protein</fullName>
    </submittedName>
</protein>
<organism evidence="3 4">
    <name type="scientific">Glycine soja</name>
    <name type="common">Wild soybean</name>
    <dbReference type="NCBI Taxonomy" id="3848"/>
    <lineage>
        <taxon>Eukaryota</taxon>
        <taxon>Viridiplantae</taxon>
        <taxon>Streptophyta</taxon>
        <taxon>Embryophyta</taxon>
        <taxon>Tracheophyta</taxon>
        <taxon>Spermatophyta</taxon>
        <taxon>Magnoliopsida</taxon>
        <taxon>eudicotyledons</taxon>
        <taxon>Gunneridae</taxon>
        <taxon>Pentapetalae</taxon>
        <taxon>rosids</taxon>
        <taxon>fabids</taxon>
        <taxon>Fabales</taxon>
        <taxon>Fabaceae</taxon>
        <taxon>Papilionoideae</taxon>
        <taxon>50 kb inversion clade</taxon>
        <taxon>NPAAA clade</taxon>
        <taxon>indigoferoid/millettioid clade</taxon>
        <taxon>Phaseoleae</taxon>
        <taxon>Glycine</taxon>
        <taxon>Glycine subgen. Soja</taxon>
    </lineage>
</organism>
<sequence>MHRKFQEGLRAFWDMILDNVSPNDFTLLSVLSACARMGALDQGRLIALGTALVDMYAKCGCVDEALRIFENLQVKNVYTWTAIINGLAVHGDALGALNIFSCMLKSGIQPNEVTFVGVLAVCSHGGFVEEGKRLFESMKYVYHLKPEMDHYAFEMGEHMGNLLVNQPPNHSGNYALLANLYKMFQNWEVSAQVRKLIKGLRVEKTPRYSLIEVDDFNS</sequence>
<dbReference type="GO" id="GO:0003723">
    <property type="term" value="F:RNA binding"/>
    <property type="evidence" value="ECO:0007669"/>
    <property type="project" value="InterPro"/>
</dbReference>
<dbReference type="EMBL" id="QZWG01000012">
    <property type="protein sequence ID" value="RZB73999.1"/>
    <property type="molecule type" value="Genomic_DNA"/>
</dbReference>
<evidence type="ECO:0000256" key="2">
    <source>
        <dbReference type="PROSITE-ProRule" id="PRU00708"/>
    </source>
</evidence>
<dbReference type="Proteomes" id="UP000289340">
    <property type="component" value="Chromosome 12"/>
</dbReference>
<dbReference type="InterPro" id="IPR046960">
    <property type="entry name" value="PPR_At4g14850-like_plant"/>
</dbReference>
<gene>
    <name evidence="3" type="ORF">D0Y65_033206</name>
</gene>
<feature type="repeat" description="PPR" evidence="2">
    <location>
        <begin position="76"/>
        <end position="110"/>
    </location>
</feature>
<dbReference type="InterPro" id="IPR011990">
    <property type="entry name" value="TPR-like_helical_dom_sf"/>
</dbReference>
<dbReference type="InterPro" id="IPR002885">
    <property type="entry name" value="PPR_rpt"/>
</dbReference>
<dbReference type="PANTHER" id="PTHR47926:SF436">
    <property type="entry name" value="PENTATRICOPEPTIDE REPEAT-CONTAINING PROTEIN ELI1, CHLOROPLASTIC-LIKE ISOFORM X2"/>
    <property type="match status" value="1"/>
</dbReference>
<dbReference type="PANTHER" id="PTHR47926">
    <property type="entry name" value="PENTATRICOPEPTIDE REPEAT-CONTAINING PROTEIN"/>
    <property type="match status" value="1"/>
</dbReference>
<dbReference type="Pfam" id="PF20431">
    <property type="entry name" value="E_motif"/>
    <property type="match status" value="1"/>
</dbReference>